<comment type="caution">
    <text evidence="1">The sequence shown here is derived from an EMBL/GenBank/DDBJ whole genome shotgun (WGS) entry which is preliminary data.</text>
</comment>
<protein>
    <submittedName>
        <fullName evidence="1">Uncharacterized protein</fullName>
    </submittedName>
</protein>
<gene>
    <name evidence="1" type="ORF">M0R45_024522</name>
</gene>
<dbReference type="AlphaFoldDB" id="A0AAW1WTA7"/>
<dbReference type="Proteomes" id="UP001457282">
    <property type="component" value="Unassembled WGS sequence"/>
</dbReference>
<accession>A0AAW1WTA7</accession>
<proteinExistence type="predicted"/>
<evidence type="ECO:0000313" key="1">
    <source>
        <dbReference type="EMBL" id="KAK9927334.1"/>
    </source>
</evidence>
<organism evidence="1 2">
    <name type="scientific">Rubus argutus</name>
    <name type="common">Southern blackberry</name>
    <dbReference type="NCBI Taxonomy" id="59490"/>
    <lineage>
        <taxon>Eukaryota</taxon>
        <taxon>Viridiplantae</taxon>
        <taxon>Streptophyta</taxon>
        <taxon>Embryophyta</taxon>
        <taxon>Tracheophyta</taxon>
        <taxon>Spermatophyta</taxon>
        <taxon>Magnoliopsida</taxon>
        <taxon>eudicotyledons</taxon>
        <taxon>Gunneridae</taxon>
        <taxon>Pentapetalae</taxon>
        <taxon>rosids</taxon>
        <taxon>fabids</taxon>
        <taxon>Rosales</taxon>
        <taxon>Rosaceae</taxon>
        <taxon>Rosoideae</taxon>
        <taxon>Rosoideae incertae sedis</taxon>
        <taxon>Rubus</taxon>
    </lineage>
</organism>
<name>A0AAW1WTA7_RUBAR</name>
<reference evidence="1 2" key="1">
    <citation type="journal article" date="2023" name="G3 (Bethesda)">
        <title>A chromosome-length genome assembly and annotation of blackberry (Rubus argutus, cv. 'Hillquist').</title>
        <authorList>
            <person name="Bruna T."/>
            <person name="Aryal R."/>
            <person name="Dudchenko O."/>
            <person name="Sargent D.J."/>
            <person name="Mead D."/>
            <person name="Buti M."/>
            <person name="Cavallini A."/>
            <person name="Hytonen T."/>
            <person name="Andres J."/>
            <person name="Pham M."/>
            <person name="Weisz D."/>
            <person name="Mascagni F."/>
            <person name="Usai G."/>
            <person name="Natali L."/>
            <person name="Bassil N."/>
            <person name="Fernandez G.E."/>
            <person name="Lomsadze A."/>
            <person name="Armour M."/>
            <person name="Olukolu B."/>
            <person name="Poorten T."/>
            <person name="Britton C."/>
            <person name="Davik J."/>
            <person name="Ashrafi H."/>
            <person name="Aiden E.L."/>
            <person name="Borodovsky M."/>
            <person name="Worthington M."/>
        </authorList>
    </citation>
    <scope>NUCLEOTIDE SEQUENCE [LARGE SCALE GENOMIC DNA]</scope>
    <source>
        <strain evidence="1">PI 553951</strain>
    </source>
</reference>
<evidence type="ECO:0000313" key="2">
    <source>
        <dbReference type="Proteomes" id="UP001457282"/>
    </source>
</evidence>
<keyword evidence="2" id="KW-1185">Reference proteome</keyword>
<sequence>MPLKRVSSSVADLQGGAARVLSTLSSQRRRCGAVIDGGRRFIGCQEPFSVLGVRGSGTDDGPKFRT</sequence>
<dbReference type="EMBL" id="JBEDUW010000005">
    <property type="protein sequence ID" value="KAK9927334.1"/>
    <property type="molecule type" value="Genomic_DNA"/>
</dbReference>